<keyword evidence="1 2" id="KW-0694">RNA-binding</keyword>
<name>A0A497F028_9CREN</name>
<organism evidence="5 6">
    <name type="scientific">Thermoproteota archaeon</name>
    <dbReference type="NCBI Taxonomy" id="2056631"/>
    <lineage>
        <taxon>Archaea</taxon>
        <taxon>Thermoproteota</taxon>
    </lineage>
</organism>
<reference evidence="6 7" key="1">
    <citation type="submission" date="2018-06" db="EMBL/GenBank/DDBJ databases">
        <title>Extensive metabolic versatility and redundancy in microbially diverse, dynamic hydrothermal sediments.</title>
        <authorList>
            <person name="Dombrowski N."/>
            <person name="Teske A."/>
            <person name="Baker B.J."/>
        </authorList>
    </citation>
    <scope>NUCLEOTIDE SEQUENCE [LARGE SCALE GENOMIC DNA]</scope>
    <source>
        <strain evidence="5">B34_G17</strain>
        <strain evidence="4">B66_G16</strain>
    </source>
</reference>
<dbReference type="InterPro" id="IPR035920">
    <property type="entry name" value="YhbY-like_sf"/>
</dbReference>
<dbReference type="GO" id="GO:0003723">
    <property type="term" value="F:RNA binding"/>
    <property type="evidence" value="ECO:0007669"/>
    <property type="project" value="UniProtKB-UniRule"/>
</dbReference>
<protein>
    <submittedName>
        <fullName evidence="5">RNA-binding protein</fullName>
    </submittedName>
</protein>
<feature type="domain" description="CRM" evidence="3">
    <location>
        <begin position="1"/>
        <end position="88"/>
    </location>
</feature>
<evidence type="ECO:0000256" key="2">
    <source>
        <dbReference type="PROSITE-ProRule" id="PRU00626"/>
    </source>
</evidence>
<dbReference type="InterPro" id="IPR001890">
    <property type="entry name" value="RNA-binding_CRM"/>
</dbReference>
<evidence type="ECO:0000313" key="7">
    <source>
        <dbReference type="Proteomes" id="UP000278475"/>
    </source>
</evidence>
<dbReference type="SMART" id="SM01103">
    <property type="entry name" value="CRS1_YhbY"/>
    <property type="match status" value="1"/>
</dbReference>
<dbReference type="Gene3D" id="3.30.110.60">
    <property type="entry name" value="YhbY-like"/>
    <property type="match status" value="1"/>
</dbReference>
<dbReference type="Pfam" id="PF01985">
    <property type="entry name" value="CRS1_YhbY"/>
    <property type="match status" value="1"/>
</dbReference>
<evidence type="ECO:0000259" key="3">
    <source>
        <dbReference type="PROSITE" id="PS51295"/>
    </source>
</evidence>
<evidence type="ECO:0000256" key="1">
    <source>
        <dbReference type="ARBA" id="ARBA00022884"/>
    </source>
</evidence>
<dbReference type="SUPFAM" id="SSF75471">
    <property type="entry name" value="YhbY-like"/>
    <property type="match status" value="1"/>
</dbReference>
<dbReference type="Proteomes" id="UP000272051">
    <property type="component" value="Unassembled WGS sequence"/>
</dbReference>
<sequence length="88" mass="9837">MQKKAKKVAEMSTLQLGKSGLSPGFLNEVKRQLEQKGIVKIKMLKSFVSQFDGDRKEAFKALLNSLGDVVVEDFRGKTVILKKPLSKK</sequence>
<accession>A0A497F028</accession>
<evidence type="ECO:0000313" key="5">
    <source>
        <dbReference type="EMBL" id="RLE52642.1"/>
    </source>
</evidence>
<evidence type="ECO:0000313" key="4">
    <source>
        <dbReference type="EMBL" id="RLE49858.1"/>
    </source>
</evidence>
<dbReference type="PROSITE" id="PS51295">
    <property type="entry name" value="CRM"/>
    <property type="match status" value="1"/>
</dbReference>
<comment type="caution">
    <text evidence="5">The sequence shown here is derived from an EMBL/GenBank/DDBJ whole genome shotgun (WGS) entry which is preliminary data.</text>
</comment>
<evidence type="ECO:0000313" key="6">
    <source>
        <dbReference type="Proteomes" id="UP000272051"/>
    </source>
</evidence>
<dbReference type="Proteomes" id="UP000278475">
    <property type="component" value="Unassembled WGS sequence"/>
</dbReference>
<dbReference type="AlphaFoldDB" id="A0A497F028"/>
<proteinExistence type="predicted"/>
<gene>
    <name evidence="4" type="ORF">DRJ31_03465</name>
    <name evidence="5" type="ORF">DRJ33_03250</name>
</gene>
<dbReference type="EMBL" id="QMQX01000043">
    <property type="protein sequence ID" value="RLE52642.1"/>
    <property type="molecule type" value="Genomic_DNA"/>
</dbReference>
<dbReference type="EMBL" id="QMQV01000020">
    <property type="protein sequence ID" value="RLE49858.1"/>
    <property type="molecule type" value="Genomic_DNA"/>
</dbReference>